<dbReference type="RefSeq" id="WP_082217694.1">
    <property type="nucleotide sequence ID" value="NZ_FUZA01000010.1"/>
</dbReference>
<proteinExistence type="predicted"/>
<evidence type="ECO:0000313" key="2">
    <source>
        <dbReference type="Proteomes" id="UP000190897"/>
    </source>
</evidence>
<dbReference type="AlphaFoldDB" id="A0A1T5HC36"/>
<reference evidence="2" key="1">
    <citation type="submission" date="2017-02" db="EMBL/GenBank/DDBJ databases">
        <authorList>
            <person name="Varghese N."/>
            <person name="Submissions S."/>
        </authorList>
    </citation>
    <scope>NUCLEOTIDE SEQUENCE [LARGE SCALE GENOMIC DNA]</scope>
    <source>
        <strain evidence="2">DSM 22270</strain>
    </source>
</reference>
<dbReference type="STRING" id="651661.SAMN05660293_05266"/>
<keyword evidence="2" id="KW-1185">Reference proteome</keyword>
<accession>A0A1T5HC36</accession>
<organism evidence="1 2">
    <name type="scientific">Dyadobacter psychrophilus</name>
    <dbReference type="NCBI Taxonomy" id="651661"/>
    <lineage>
        <taxon>Bacteria</taxon>
        <taxon>Pseudomonadati</taxon>
        <taxon>Bacteroidota</taxon>
        <taxon>Cytophagia</taxon>
        <taxon>Cytophagales</taxon>
        <taxon>Spirosomataceae</taxon>
        <taxon>Dyadobacter</taxon>
    </lineage>
</organism>
<dbReference type="Proteomes" id="UP000190897">
    <property type="component" value="Unassembled WGS sequence"/>
</dbReference>
<sequence length="75" mass="8395">MKVDIKVPNASSSIFRTHKSYSAEEIIAAGGAAKFGEKTKNNNERIIQALQNGPDVEPFTDEEWEDLMRQLEATK</sequence>
<dbReference type="OrthoDB" id="798900at2"/>
<dbReference type="EMBL" id="FUZA01000010">
    <property type="protein sequence ID" value="SKC18140.1"/>
    <property type="molecule type" value="Genomic_DNA"/>
</dbReference>
<protein>
    <submittedName>
        <fullName evidence="1">Uncharacterized protein</fullName>
    </submittedName>
</protein>
<evidence type="ECO:0000313" key="1">
    <source>
        <dbReference type="EMBL" id="SKC18140.1"/>
    </source>
</evidence>
<gene>
    <name evidence="1" type="ORF">SAMN05660293_05266</name>
</gene>
<name>A0A1T5HC36_9BACT</name>